<comment type="pathway">
    <text evidence="3 19">Protein modification; protein glycosylation.</text>
</comment>
<evidence type="ECO:0000256" key="4">
    <source>
        <dbReference type="ARBA" id="ARBA00007706"/>
    </source>
</evidence>
<dbReference type="PANTHER" id="PTHR10896">
    <property type="entry name" value="GALACTOSYLGALACTOSYLXYLOSYLPROTEIN 3-BETA-GLUCURONOSYLTRANSFERASE BETA-1,3-GLUCURONYLTRANSFERASE"/>
    <property type="match status" value="1"/>
</dbReference>
<evidence type="ECO:0000256" key="19">
    <source>
        <dbReference type="RuleBase" id="RU363127"/>
    </source>
</evidence>
<keyword evidence="10" id="KW-1133">Transmembrane helix</keyword>
<dbReference type="GO" id="GO:0046872">
    <property type="term" value="F:metal ion binding"/>
    <property type="evidence" value="ECO:0007669"/>
    <property type="project" value="UniProtKB-KW"/>
</dbReference>
<feature type="binding site" evidence="17">
    <location>
        <position position="209"/>
    </location>
    <ligand>
        <name>Mn(2+)</name>
        <dbReference type="ChEBI" id="CHEBI:29035"/>
    </ligand>
</feature>
<dbReference type="InterPro" id="IPR005027">
    <property type="entry name" value="Glyco_trans_43"/>
</dbReference>
<keyword evidence="14 17" id="KW-0464">Manganese</keyword>
<comment type="caution">
    <text evidence="20">The sequence shown here is derived from an EMBL/GenBank/DDBJ whole genome shotgun (WGS) entry which is preliminary data.</text>
</comment>
<evidence type="ECO:0000256" key="10">
    <source>
        <dbReference type="ARBA" id="ARBA00022989"/>
    </source>
</evidence>
<dbReference type="GO" id="GO:0000139">
    <property type="term" value="C:Golgi membrane"/>
    <property type="evidence" value="ECO:0007669"/>
    <property type="project" value="UniProtKB-SubCell"/>
</dbReference>
<dbReference type="GO" id="GO:0005975">
    <property type="term" value="P:carbohydrate metabolic process"/>
    <property type="evidence" value="ECO:0007669"/>
    <property type="project" value="TreeGrafter"/>
</dbReference>
<dbReference type="Pfam" id="PF03360">
    <property type="entry name" value="Glyco_transf_43"/>
    <property type="match status" value="1"/>
</dbReference>
<keyword evidence="7" id="KW-0812">Transmembrane</keyword>
<feature type="active site" description="Proton donor/acceptor" evidence="16">
    <location>
        <position position="292"/>
    </location>
</feature>
<keyword evidence="8 17" id="KW-0479">Metal-binding</keyword>
<accession>A0A423TH69</accession>
<keyword evidence="6 19" id="KW-0808">Transferase</keyword>
<dbReference type="Proteomes" id="UP000283509">
    <property type="component" value="Unassembled WGS sequence"/>
</dbReference>
<dbReference type="OrthoDB" id="675023at2759"/>
<comment type="similarity">
    <text evidence="4 19">Belongs to the glycosyltransferase 43 family.</text>
</comment>
<reference evidence="20 21" key="2">
    <citation type="submission" date="2019-01" db="EMBL/GenBank/DDBJ databases">
        <title>The decoding of complex shrimp genome reveals the adaptation for benthos swimmer, frequently molting mechanism and breeding impact on genome.</title>
        <authorList>
            <person name="Sun Y."/>
            <person name="Gao Y."/>
            <person name="Yu Y."/>
        </authorList>
    </citation>
    <scope>NUCLEOTIDE SEQUENCE [LARGE SCALE GENOMIC DNA]</scope>
    <source>
        <tissue evidence="20">Muscle</tissue>
    </source>
</reference>
<keyword evidence="21" id="KW-1185">Reference proteome</keyword>
<dbReference type="GO" id="GO:0015018">
    <property type="term" value="F:galactosylgalactosylxylosylprotein 3-beta-glucuronosyltransferase activity"/>
    <property type="evidence" value="ECO:0007669"/>
    <property type="project" value="UniProtKB-UniRule"/>
</dbReference>
<dbReference type="EMBL" id="QCYY01001733">
    <property type="protein sequence ID" value="ROT75802.1"/>
    <property type="molecule type" value="Genomic_DNA"/>
</dbReference>
<evidence type="ECO:0000256" key="18">
    <source>
        <dbReference type="PIRSR" id="PIRSR605027-6"/>
    </source>
</evidence>
<dbReference type="UniPathway" id="UPA00378"/>
<keyword evidence="9 19" id="KW-0735">Signal-anchor</keyword>
<gene>
    <name evidence="20" type="ORF">C7M84_005669</name>
</gene>
<evidence type="ECO:0000256" key="6">
    <source>
        <dbReference type="ARBA" id="ARBA00022679"/>
    </source>
</evidence>
<evidence type="ECO:0000256" key="12">
    <source>
        <dbReference type="ARBA" id="ARBA00023136"/>
    </source>
</evidence>
<dbReference type="SUPFAM" id="SSF53448">
    <property type="entry name" value="Nucleotide-diphospho-sugar transferases"/>
    <property type="match status" value="1"/>
</dbReference>
<dbReference type="CDD" id="cd00218">
    <property type="entry name" value="GlcAT-I"/>
    <property type="match status" value="1"/>
</dbReference>
<evidence type="ECO:0000256" key="2">
    <source>
        <dbReference type="ARBA" id="ARBA00004323"/>
    </source>
</evidence>
<keyword evidence="12" id="KW-0472">Membrane</keyword>
<evidence type="ECO:0000256" key="9">
    <source>
        <dbReference type="ARBA" id="ARBA00022968"/>
    </source>
</evidence>
<comment type="catalytic activity">
    <reaction evidence="15 19">
        <text>3-O-(beta-D-galactosyl-(1-&gt;3)-beta-D-galactosyl-(1-&gt;4)-beta-D-xylosyl)-L-seryl-[protein] + UDP-alpha-D-glucuronate = 3-O-(beta-D-GlcA-(1-&gt;3)-beta-D-Gal-(1-&gt;3)-beta-D-Gal-(1-&gt;4)-beta-D-Xyl)-L-seryl-[protein] + UDP + H(+)</text>
        <dbReference type="Rhea" id="RHEA:24168"/>
        <dbReference type="Rhea" id="RHEA-COMP:12571"/>
        <dbReference type="Rhea" id="RHEA-COMP:12573"/>
        <dbReference type="ChEBI" id="CHEBI:15378"/>
        <dbReference type="ChEBI" id="CHEBI:58052"/>
        <dbReference type="ChEBI" id="CHEBI:58223"/>
        <dbReference type="ChEBI" id="CHEBI:132090"/>
        <dbReference type="ChEBI" id="CHEBI:132093"/>
        <dbReference type="EC" id="2.4.1.135"/>
    </reaction>
</comment>
<evidence type="ECO:0000256" key="15">
    <source>
        <dbReference type="ARBA" id="ARBA00047979"/>
    </source>
</evidence>
<evidence type="ECO:0000256" key="7">
    <source>
        <dbReference type="ARBA" id="ARBA00022692"/>
    </source>
</evidence>
<sequence>MVLRRLRNSPSMVRLMNPRLCLLWCGGAALVLLLLLATRPKEDEMEGIGDPVKGAARALHQAAAALLPPPASPGVSPPLLQKPQDANRAAAGASACARGKWVEGLPPLYIITPTYPRAEQIPELTRTAQTLMNVPNVVWIVSEDAPVPTQAVVNYLNETGLKTVYRRVMMPAKYQKVKNKPRGVANRLSGLEYIRENAKDGVFYFADDDNTYDIKLFEQMRWTQRVSMFPVGLVTKLGVSSPIVRDGRVVGFYDGWISKRRFPCDMAGFAVSVQYFLERPKATMPFKVGFEEDGFLRSLGIKPHEIEPLAFNCTKIWVWHTQTKKNQPALPVVQNKMTVGTNLDILKTKLWRGNGTTQGKVPSNGIKMV</sequence>
<name>A0A423TH69_PENVA</name>
<comment type="subcellular location">
    <subcellularLocation>
        <location evidence="2 19">Golgi apparatus membrane</location>
        <topology evidence="2 19">Single-pass type II membrane protein</topology>
    </subcellularLocation>
</comment>
<dbReference type="InterPro" id="IPR029044">
    <property type="entry name" value="Nucleotide-diphossugar_trans"/>
</dbReference>
<feature type="glycosylation site" description="N-linked (GlcNAc...) asparagine" evidence="18">
    <location>
        <position position="312"/>
    </location>
</feature>
<evidence type="ECO:0000256" key="3">
    <source>
        <dbReference type="ARBA" id="ARBA00004922"/>
    </source>
</evidence>
<proteinExistence type="inferred from homology"/>
<evidence type="ECO:0000256" key="8">
    <source>
        <dbReference type="ARBA" id="ARBA00022723"/>
    </source>
</evidence>
<comment type="cofactor">
    <cofactor evidence="1 17 19">
        <name>Mn(2+)</name>
        <dbReference type="ChEBI" id="CHEBI:29035"/>
    </cofactor>
</comment>
<evidence type="ECO:0000256" key="17">
    <source>
        <dbReference type="PIRSR" id="PIRSR605027-3"/>
    </source>
</evidence>
<keyword evidence="11 19" id="KW-0333">Golgi apparatus</keyword>
<evidence type="ECO:0000256" key="1">
    <source>
        <dbReference type="ARBA" id="ARBA00001936"/>
    </source>
</evidence>
<dbReference type="GO" id="GO:0050650">
    <property type="term" value="P:chondroitin sulfate proteoglycan biosynthetic process"/>
    <property type="evidence" value="ECO:0007669"/>
    <property type="project" value="TreeGrafter"/>
</dbReference>
<dbReference type="EC" id="2.4.1.135" evidence="5 19"/>
<dbReference type="Gene3D" id="3.90.550.10">
    <property type="entry name" value="Spore Coat Polysaccharide Biosynthesis Protein SpsA, Chain A"/>
    <property type="match status" value="1"/>
</dbReference>
<evidence type="ECO:0000256" key="13">
    <source>
        <dbReference type="ARBA" id="ARBA00023180"/>
    </source>
</evidence>
<evidence type="ECO:0000256" key="14">
    <source>
        <dbReference type="ARBA" id="ARBA00023211"/>
    </source>
</evidence>
<evidence type="ECO:0000313" key="20">
    <source>
        <dbReference type="EMBL" id="ROT75802.1"/>
    </source>
</evidence>
<reference evidence="20 21" key="1">
    <citation type="submission" date="2018-04" db="EMBL/GenBank/DDBJ databases">
        <authorList>
            <person name="Zhang X."/>
            <person name="Yuan J."/>
            <person name="Li F."/>
            <person name="Xiang J."/>
        </authorList>
    </citation>
    <scope>NUCLEOTIDE SEQUENCE [LARGE SCALE GENOMIC DNA]</scope>
    <source>
        <tissue evidence="20">Muscle</tissue>
    </source>
</reference>
<keyword evidence="13 18" id="KW-0325">Glycoprotein</keyword>
<evidence type="ECO:0000313" key="21">
    <source>
        <dbReference type="Proteomes" id="UP000283509"/>
    </source>
</evidence>
<evidence type="ECO:0000256" key="11">
    <source>
        <dbReference type="ARBA" id="ARBA00023034"/>
    </source>
</evidence>
<dbReference type="PANTHER" id="PTHR10896:SF50">
    <property type="entry name" value="GALACTOSYLGALACTOSYLXYLOSYLPROTEIN 3-BETA-GLUCURONOSYLTRANSFERASE P"/>
    <property type="match status" value="1"/>
</dbReference>
<protein>
    <recommendedName>
        <fullName evidence="5 19">Galactosylgalactosylxylosylprotein 3-beta-glucuronosyltransferase</fullName>
        <ecNumber evidence="5 19">2.4.1.135</ecNumber>
    </recommendedName>
</protein>
<organism evidence="20 21">
    <name type="scientific">Penaeus vannamei</name>
    <name type="common">Whiteleg shrimp</name>
    <name type="synonym">Litopenaeus vannamei</name>
    <dbReference type="NCBI Taxonomy" id="6689"/>
    <lineage>
        <taxon>Eukaryota</taxon>
        <taxon>Metazoa</taxon>
        <taxon>Ecdysozoa</taxon>
        <taxon>Arthropoda</taxon>
        <taxon>Crustacea</taxon>
        <taxon>Multicrustacea</taxon>
        <taxon>Malacostraca</taxon>
        <taxon>Eumalacostraca</taxon>
        <taxon>Eucarida</taxon>
        <taxon>Decapoda</taxon>
        <taxon>Dendrobranchiata</taxon>
        <taxon>Penaeoidea</taxon>
        <taxon>Penaeidae</taxon>
        <taxon>Penaeus</taxon>
    </lineage>
</organism>
<dbReference type="FunFam" id="3.90.550.10:FF:000044">
    <property type="entry name" value="Galactosylgalactosylxylosylprotein 3-beta-glucuronosyltransferase"/>
    <property type="match status" value="1"/>
</dbReference>
<evidence type="ECO:0000256" key="16">
    <source>
        <dbReference type="PIRSR" id="PIRSR605027-1"/>
    </source>
</evidence>
<evidence type="ECO:0000256" key="5">
    <source>
        <dbReference type="ARBA" id="ARBA00012641"/>
    </source>
</evidence>
<dbReference type="AlphaFoldDB" id="A0A423TH69"/>